<evidence type="ECO:0000256" key="2">
    <source>
        <dbReference type="ARBA" id="ARBA00018486"/>
    </source>
</evidence>
<dbReference type="STRING" id="45670.SN16_04745"/>
<feature type="domain" description="ABM" evidence="4">
    <location>
        <begin position="44"/>
        <end position="131"/>
    </location>
</feature>
<sequence>MILKDAEGKYEIILEEEKAAVQHGSEETHYTVIESSGKLENRGYCVLNNIYVNDGMEAPFEARFLNRQSNLSTVDGFKAIRVMKASSGPYYVILTLWEDEGAFRGWQESKQYGETHRKRGTQAGLDREVVEREQSFNVRFQLEDI</sequence>
<accession>A0A0C2HCB2</accession>
<protein>
    <recommendedName>
        <fullName evidence="2">Signal transduction protein TRAP</fullName>
    </recommendedName>
    <alternativeName>
        <fullName evidence="3">Target of RNAIII-activating protein</fullName>
    </alternativeName>
</protein>
<dbReference type="PROSITE" id="PS51725">
    <property type="entry name" value="ABM"/>
    <property type="match status" value="1"/>
</dbReference>
<dbReference type="EMBL" id="JABEVU030000001">
    <property type="protein sequence ID" value="MDB0580091.1"/>
    <property type="molecule type" value="Genomic_DNA"/>
</dbReference>
<gene>
    <name evidence="6" type="ORF">F7P68_0006080</name>
    <name evidence="5" type="ORF">SN16_04745</name>
</gene>
<evidence type="ECO:0000313" key="8">
    <source>
        <dbReference type="Proteomes" id="UP000527860"/>
    </source>
</evidence>
<keyword evidence="8" id="KW-1185">Reference proteome</keyword>
<dbReference type="RefSeq" id="WP_040105455.1">
    <property type="nucleotide sequence ID" value="NZ_JABEVU030000001.1"/>
</dbReference>
<name>A0A0C2HCB2_9STAP</name>
<evidence type="ECO:0000313" key="7">
    <source>
        <dbReference type="Proteomes" id="UP000031546"/>
    </source>
</evidence>
<dbReference type="InterPro" id="IPR007138">
    <property type="entry name" value="ABM_dom"/>
</dbReference>
<dbReference type="InterPro" id="IPR011008">
    <property type="entry name" value="Dimeric_a/b-barrel"/>
</dbReference>
<dbReference type="Gene3D" id="3.30.70.100">
    <property type="match status" value="1"/>
</dbReference>
<dbReference type="OrthoDB" id="2352283at2"/>
<evidence type="ECO:0000313" key="5">
    <source>
        <dbReference type="EMBL" id="KIH71345.1"/>
    </source>
</evidence>
<dbReference type="GeneID" id="77844854"/>
<keyword evidence="6" id="KW-0560">Oxidoreductase</keyword>
<proteinExistence type="inferred from homology"/>
<evidence type="ECO:0000313" key="6">
    <source>
        <dbReference type="EMBL" id="MDB0580091.1"/>
    </source>
</evidence>
<evidence type="ECO:0000259" key="4">
    <source>
        <dbReference type="PROSITE" id="PS51725"/>
    </source>
</evidence>
<dbReference type="EMBL" id="JXII01000003">
    <property type="protein sequence ID" value="KIH71345.1"/>
    <property type="molecule type" value="Genomic_DNA"/>
</dbReference>
<evidence type="ECO:0000256" key="3">
    <source>
        <dbReference type="ARBA" id="ARBA00032861"/>
    </source>
</evidence>
<reference evidence="6" key="2">
    <citation type="submission" date="2020-04" db="EMBL/GenBank/DDBJ databases">
        <authorList>
            <person name="Tanveer F."/>
            <person name="Xie Y."/>
            <person name="Shinwari Z.K."/>
        </authorList>
    </citation>
    <scope>NUCLEOTIDE SEQUENCE</scope>
    <source>
        <strain evidence="6">MOSEL-ME25</strain>
    </source>
</reference>
<keyword evidence="6" id="KW-0503">Monooxygenase</keyword>
<reference evidence="5 7" key="1">
    <citation type="submission" date="2015-01" db="EMBL/GenBank/DDBJ databases">
        <title>Genome sequences of high lactate-tolerant strain Salinicoccus roseus W12 with industrial interest.</title>
        <authorList>
            <person name="Wang H."/>
            <person name="Yu B."/>
        </authorList>
    </citation>
    <scope>NUCLEOTIDE SEQUENCE [LARGE SCALE GENOMIC DNA]</scope>
    <source>
        <strain evidence="5 7">W12</strain>
    </source>
</reference>
<comment type="similarity">
    <text evidence="1">Belongs to the TRAP family.</text>
</comment>
<reference evidence="6" key="3">
    <citation type="submission" date="2022-12" db="EMBL/GenBank/DDBJ databases">
        <title>Genome analysis and biological profiling of marine Salinicoccus roseus MOSEL-ME25.</title>
        <authorList>
            <person name="Mirza F.T."/>
            <person name="Xie Y."/>
            <person name="Shinwari Z.K."/>
        </authorList>
    </citation>
    <scope>NUCLEOTIDE SEQUENCE</scope>
    <source>
        <strain evidence="6">MOSEL-ME25</strain>
    </source>
</reference>
<organism evidence="5 7">
    <name type="scientific">Salinicoccus roseus</name>
    <dbReference type="NCBI Taxonomy" id="45670"/>
    <lineage>
        <taxon>Bacteria</taxon>
        <taxon>Bacillati</taxon>
        <taxon>Bacillota</taxon>
        <taxon>Bacilli</taxon>
        <taxon>Bacillales</taxon>
        <taxon>Staphylococcaceae</taxon>
        <taxon>Salinicoccus</taxon>
    </lineage>
</organism>
<comment type="caution">
    <text evidence="5">The sequence shown here is derived from an EMBL/GenBank/DDBJ whole genome shotgun (WGS) entry which is preliminary data.</text>
</comment>
<dbReference type="AlphaFoldDB" id="A0A0C2HCB2"/>
<dbReference type="Pfam" id="PF03992">
    <property type="entry name" value="ABM"/>
    <property type="match status" value="1"/>
</dbReference>
<dbReference type="Proteomes" id="UP000527860">
    <property type="component" value="Unassembled WGS sequence"/>
</dbReference>
<dbReference type="Proteomes" id="UP000031546">
    <property type="component" value="Unassembled WGS sequence"/>
</dbReference>
<dbReference type="PANTHER" id="PTHR34474">
    <property type="entry name" value="SIGNAL TRANSDUCTION PROTEIN TRAP"/>
    <property type="match status" value="1"/>
</dbReference>
<dbReference type="GO" id="GO:0004497">
    <property type="term" value="F:monooxygenase activity"/>
    <property type="evidence" value="ECO:0007669"/>
    <property type="project" value="UniProtKB-KW"/>
</dbReference>
<dbReference type="SUPFAM" id="SSF54909">
    <property type="entry name" value="Dimeric alpha+beta barrel"/>
    <property type="match status" value="1"/>
</dbReference>
<dbReference type="PANTHER" id="PTHR34474:SF2">
    <property type="entry name" value="SIGNAL TRANSDUCTION PROTEIN TRAP"/>
    <property type="match status" value="1"/>
</dbReference>
<evidence type="ECO:0000256" key="1">
    <source>
        <dbReference type="ARBA" id="ARBA00009267"/>
    </source>
</evidence>
<dbReference type="InterPro" id="IPR050404">
    <property type="entry name" value="Heme-degrading_MO"/>
</dbReference>